<dbReference type="Gene3D" id="3.40.50.300">
    <property type="entry name" value="P-loop containing nucleotide triphosphate hydrolases"/>
    <property type="match status" value="1"/>
</dbReference>
<proteinExistence type="predicted"/>
<dbReference type="AlphaFoldDB" id="A0A9D1T2Q4"/>
<protein>
    <submittedName>
        <fullName evidence="2">tRNA (Adenosine(37)-N6)-threonylcarbamoyltransferase complex ATPase subunit type 1 TsaE</fullName>
    </submittedName>
</protein>
<sequence>MDAQARELRTLADTAALAEAVAPRLRPGGVLLLVGDLGAGKTTFT</sequence>
<dbReference type="InterPro" id="IPR027417">
    <property type="entry name" value="P-loop_NTPase"/>
</dbReference>
<comment type="caution">
    <text evidence="2">The sequence shown here is derived from an EMBL/GenBank/DDBJ whole genome shotgun (WGS) entry which is preliminary data.</text>
</comment>
<name>A0A9D1T2Q4_9BACT</name>
<dbReference type="GO" id="GO:0002949">
    <property type="term" value="P:tRNA threonylcarbamoyladenosine modification"/>
    <property type="evidence" value="ECO:0007669"/>
    <property type="project" value="InterPro"/>
</dbReference>
<feature type="domain" description="EAL" evidence="1">
    <location>
        <begin position="1"/>
        <end position="45"/>
    </location>
</feature>
<accession>A0A9D1T2Q4</accession>
<evidence type="ECO:0000259" key="1">
    <source>
        <dbReference type="PROSITE" id="PS50883"/>
    </source>
</evidence>
<reference evidence="2" key="1">
    <citation type="submission" date="2020-10" db="EMBL/GenBank/DDBJ databases">
        <authorList>
            <person name="Gilroy R."/>
        </authorList>
    </citation>
    <scope>NUCLEOTIDE SEQUENCE</scope>
    <source>
        <strain evidence="2">35461</strain>
    </source>
</reference>
<dbReference type="EMBL" id="DVOR01000198">
    <property type="protein sequence ID" value="HIV09670.1"/>
    <property type="molecule type" value="Genomic_DNA"/>
</dbReference>
<dbReference type="InterPro" id="IPR001633">
    <property type="entry name" value="EAL_dom"/>
</dbReference>
<dbReference type="PROSITE" id="PS50883">
    <property type="entry name" value="EAL"/>
    <property type="match status" value="1"/>
</dbReference>
<dbReference type="SUPFAM" id="SSF52540">
    <property type="entry name" value="P-loop containing nucleoside triphosphate hydrolases"/>
    <property type="match status" value="1"/>
</dbReference>
<gene>
    <name evidence="2" type="ORF">IAC79_06125</name>
</gene>
<dbReference type="Pfam" id="PF02367">
    <property type="entry name" value="TsaE"/>
    <property type="match status" value="1"/>
</dbReference>
<reference evidence="2" key="2">
    <citation type="journal article" date="2021" name="PeerJ">
        <title>Extensive microbial diversity within the chicken gut microbiome revealed by metagenomics and culture.</title>
        <authorList>
            <person name="Gilroy R."/>
            <person name="Ravi A."/>
            <person name="Getino M."/>
            <person name="Pursley I."/>
            <person name="Horton D.L."/>
            <person name="Alikhan N.F."/>
            <person name="Baker D."/>
            <person name="Gharbi K."/>
            <person name="Hall N."/>
            <person name="Watson M."/>
            <person name="Adriaenssens E.M."/>
            <person name="Foster-Nyarko E."/>
            <person name="Jarju S."/>
            <person name="Secka A."/>
            <person name="Antonio M."/>
            <person name="Oren A."/>
            <person name="Chaudhuri R.R."/>
            <person name="La Ragione R."/>
            <person name="Hildebrand F."/>
            <person name="Pallen M.J."/>
        </authorList>
    </citation>
    <scope>NUCLEOTIDE SEQUENCE</scope>
    <source>
        <strain evidence="2">35461</strain>
    </source>
</reference>
<evidence type="ECO:0000313" key="2">
    <source>
        <dbReference type="EMBL" id="HIV09670.1"/>
    </source>
</evidence>
<dbReference type="InterPro" id="IPR003442">
    <property type="entry name" value="T6A_TsaE"/>
</dbReference>
<organism evidence="2 3">
    <name type="scientific">Candidatus Spyradenecus faecavium</name>
    <dbReference type="NCBI Taxonomy" id="2840947"/>
    <lineage>
        <taxon>Bacteria</taxon>
        <taxon>Pseudomonadati</taxon>
        <taxon>Lentisphaerota</taxon>
        <taxon>Lentisphaeria</taxon>
        <taxon>Lentisphaerales</taxon>
        <taxon>Lentisphaeraceae</taxon>
        <taxon>Lentisphaeraceae incertae sedis</taxon>
        <taxon>Candidatus Spyradenecus</taxon>
    </lineage>
</organism>
<dbReference type="Proteomes" id="UP000886845">
    <property type="component" value="Unassembled WGS sequence"/>
</dbReference>
<feature type="non-terminal residue" evidence="2">
    <location>
        <position position="45"/>
    </location>
</feature>
<evidence type="ECO:0000313" key="3">
    <source>
        <dbReference type="Proteomes" id="UP000886845"/>
    </source>
</evidence>